<evidence type="ECO:0000313" key="2">
    <source>
        <dbReference type="Proteomes" id="UP000236884"/>
    </source>
</evidence>
<keyword evidence="2" id="KW-1185">Reference proteome</keyword>
<dbReference type="OrthoDB" id="9814421at2"/>
<protein>
    <submittedName>
        <fullName evidence="1">Rv0623-like transcription factor</fullName>
    </submittedName>
</protein>
<sequence length="79" mass="9130">MPLNIRDEKVNELATELAHRRGVNKTAAVKLALENELQREKNKIPLRERLKPLLDELDKLPRTGLEADKEFYDSLSGDY</sequence>
<dbReference type="InterPro" id="IPR011660">
    <property type="entry name" value="VapB-like"/>
</dbReference>
<accession>A0A0S3PP07</accession>
<dbReference type="EMBL" id="AP014946">
    <property type="protein sequence ID" value="BAT57659.1"/>
    <property type="molecule type" value="Genomic_DNA"/>
</dbReference>
<dbReference type="AlphaFoldDB" id="A0A0S3PP07"/>
<evidence type="ECO:0000313" key="1">
    <source>
        <dbReference type="EMBL" id="BAT57659.1"/>
    </source>
</evidence>
<reference evidence="1 2" key="1">
    <citation type="submission" date="2015-08" db="EMBL/GenBank/DDBJ databases">
        <title>Investigation of the bacterial diversity of lava forest soil.</title>
        <authorList>
            <person name="Lee J.S."/>
        </authorList>
    </citation>
    <scope>NUCLEOTIDE SEQUENCE [LARGE SCALE GENOMIC DNA]</scope>
    <source>
        <strain evidence="1 2">GJW-30</strain>
    </source>
</reference>
<dbReference type="Pfam" id="PF07704">
    <property type="entry name" value="PSK_trans_fac"/>
    <property type="match status" value="1"/>
</dbReference>
<name>A0A0S3PP07_9BRAD</name>
<dbReference type="KEGG" id="vgo:GJW-30_1_00166"/>
<gene>
    <name evidence="1" type="ORF">GJW-30_1_00166</name>
</gene>
<organism evidence="1 2">
    <name type="scientific">Variibacter gotjawalensis</name>
    <dbReference type="NCBI Taxonomy" id="1333996"/>
    <lineage>
        <taxon>Bacteria</taxon>
        <taxon>Pseudomonadati</taxon>
        <taxon>Pseudomonadota</taxon>
        <taxon>Alphaproteobacteria</taxon>
        <taxon>Hyphomicrobiales</taxon>
        <taxon>Nitrobacteraceae</taxon>
        <taxon>Variibacter</taxon>
    </lineage>
</organism>
<proteinExistence type="predicted"/>
<dbReference type="Proteomes" id="UP000236884">
    <property type="component" value="Chromosome"/>
</dbReference>
<dbReference type="RefSeq" id="WP_096350557.1">
    <property type="nucleotide sequence ID" value="NZ_AP014946.1"/>
</dbReference>